<comment type="caution">
    <text evidence="2">The sequence shown here is derived from an EMBL/GenBank/DDBJ whole genome shotgun (WGS) entry which is preliminary data.</text>
</comment>
<evidence type="ECO:0000313" key="2">
    <source>
        <dbReference type="EMBL" id="RBT69695.1"/>
    </source>
</evidence>
<dbReference type="AlphaFoldDB" id="A0AB37ICH8"/>
<proteinExistence type="predicted"/>
<sequence length="335" mass="39254">MTMKKSDKLSPEERYLSLAFSADQIQEHKHLTQENGLRFHQQFEQRDENDFHEQLHMKLPKKSKNTEKNQLLYYDHNEEKLYKIISSQEIVNKKKSYLNCHRKLITSNVKFSDGSRKLVIDNKQQNQETTLIKFGLDELFNRKKSRFIWVTTEKENELINIVGSLNNKDQEHHQNDGEVQYTDHSKRKLQEWLSKNEPVVYYPLDAKNKSGYDKDEPLLYFGNNNLYKVDHEKGRATLIAEGVQEINRSFVWNNVALLKNLPKECGENQAVRVDEKCLESIRKVVDIVKRKQVLENKPENNLTQGSLATKATKARNAQTSPSLTLTSENYTNIDR</sequence>
<reference evidence="2 3" key="1">
    <citation type="submission" date="2015-06" db="EMBL/GenBank/DDBJ databases">
        <title>The Genome Sequence of Enterococcus hirae 88EA1.</title>
        <authorList>
            <consortium name="The Broad Institute Genomics Platform"/>
            <consortium name="The Broad Institute Genome Sequencing Center for Infectious Disease"/>
            <person name="Earl A.M."/>
            <person name="Van Tyne D."/>
            <person name="Lebreton F."/>
            <person name="Saavedra J.T."/>
            <person name="Gilmore M.S."/>
            <person name="Manson McGuire A."/>
            <person name="Clock S."/>
            <person name="Crupain M."/>
            <person name="Rangan U."/>
            <person name="Young S."/>
            <person name="Abouelleil A."/>
            <person name="Cao P."/>
            <person name="Chapman S.B."/>
            <person name="Griggs A."/>
            <person name="Priest M."/>
            <person name="Shea T."/>
            <person name="Wortman J."/>
            <person name="Nusbaum C."/>
            <person name="Birren B."/>
        </authorList>
    </citation>
    <scope>NUCLEOTIDE SEQUENCE [LARGE SCALE GENOMIC DNA]</scope>
    <source>
        <strain evidence="2 3">88EA1</strain>
    </source>
</reference>
<name>A0AB37ICH8_ENTHR</name>
<protein>
    <submittedName>
        <fullName evidence="2">Uncharacterized protein</fullName>
    </submittedName>
</protein>
<dbReference type="Proteomes" id="UP000253498">
    <property type="component" value="Unassembled WGS sequence"/>
</dbReference>
<dbReference type="EMBL" id="LESJ01000003">
    <property type="protein sequence ID" value="RBT69695.1"/>
    <property type="molecule type" value="Genomic_DNA"/>
</dbReference>
<dbReference type="RefSeq" id="WP_096710353.1">
    <property type="nucleotide sequence ID" value="NZ_JBFCRC010000006.1"/>
</dbReference>
<evidence type="ECO:0000256" key="1">
    <source>
        <dbReference type="SAM" id="MobiDB-lite"/>
    </source>
</evidence>
<evidence type="ECO:0000313" key="3">
    <source>
        <dbReference type="Proteomes" id="UP000253498"/>
    </source>
</evidence>
<feature type="region of interest" description="Disordered" evidence="1">
    <location>
        <begin position="304"/>
        <end position="335"/>
    </location>
</feature>
<accession>A0AB37ICH8</accession>
<organism evidence="2 3">
    <name type="scientific">Enterococcus hirae</name>
    <dbReference type="NCBI Taxonomy" id="1354"/>
    <lineage>
        <taxon>Bacteria</taxon>
        <taxon>Bacillati</taxon>
        <taxon>Bacillota</taxon>
        <taxon>Bacilli</taxon>
        <taxon>Lactobacillales</taxon>
        <taxon>Enterococcaceae</taxon>
        <taxon>Enterococcus</taxon>
    </lineage>
</organism>
<gene>
    <name evidence="2" type="ORF">EB03_00742</name>
</gene>